<evidence type="ECO:0000313" key="8">
    <source>
        <dbReference type="EMBL" id="QEM99881.1"/>
    </source>
</evidence>
<comment type="subcellular location">
    <subcellularLocation>
        <location evidence="1">Membrane</location>
        <topology evidence="1">Multi-pass membrane protein</topology>
    </subcellularLocation>
</comment>
<dbReference type="EMBL" id="CP035708">
    <property type="protein sequence ID" value="QEM99881.1"/>
    <property type="molecule type" value="Genomic_DNA"/>
</dbReference>
<dbReference type="InterPro" id="IPR037185">
    <property type="entry name" value="EmrE-like"/>
</dbReference>
<dbReference type="RefSeq" id="WP_149502635.1">
    <property type="nucleotide sequence ID" value="NZ_CP035708.1"/>
</dbReference>
<feature type="transmembrane region" description="Helical" evidence="5">
    <location>
        <begin position="121"/>
        <end position="140"/>
    </location>
</feature>
<reference evidence="7 10" key="2">
    <citation type="submission" date="2024-06" db="EMBL/GenBank/DDBJ databases">
        <title>Genomic Encyclopedia of Type Strains, Phase IV (KMG-IV): sequencing the most valuable type-strain genomes for metagenomic binning, comparative biology and taxonomic classification.</title>
        <authorList>
            <person name="Goeker M."/>
        </authorList>
    </citation>
    <scope>NUCLEOTIDE SEQUENCE [LARGE SCALE GENOMIC DNA]</scope>
    <source>
        <strain evidence="7 10">D-501</strain>
    </source>
</reference>
<proteinExistence type="predicted"/>
<feature type="transmembrane region" description="Helical" evidence="5">
    <location>
        <begin position="95"/>
        <end position="114"/>
    </location>
</feature>
<feature type="transmembrane region" description="Helical" evidence="5">
    <location>
        <begin position="146"/>
        <end position="166"/>
    </location>
</feature>
<accession>A0A5C1Q1D4</accession>
<evidence type="ECO:0000256" key="3">
    <source>
        <dbReference type="ARBA" id="ARBA00022989"/>
    </source>
</evidence>
<dbReference type="Proteomes" id="UP001549111">
    <property type="component" value="Unassembled WGS sequence"/>
</dbReference>
<dbReference type="SUPFAM" id="SSF103481">
    <property type="entry name" value="Multidrug resistance efflux transporter EmrE"/>
    <property type="match status" value="2"/>
</dbReference>
<protein>
    <submittedName>
        <fullName evidence="8">DMT family transporter</fullName>
    </submittedName>
    <submittedName>
        <fullName evidence="7">S-adenosylmethionine uptake transporter</fullName>
    </submittedName>
</protein>
<keyword evidence="3 5" id="KW-1133">Transmembrane helix</keyword>
<sequence>MNAPMLMVLASLLFSLMGVCVKLASTQFGTGEIVMYRGLVGAVVMAVLVRARRQSLRTAVPGMHLWRGIVGVSALCLWFYAISGLPLATAMTLNYMSPIWMAMFLIGGSVLLGGARVDARLVATVLAGFVGVAAILRPSIDRDQLWFGVVGLFSGMLSALAYLQITALGRAGEPETRVVFYFSCAGTLAGLALTLLQGGPSGGHDLRGLLLVLAVGVFATAAQLAMTRAFSIGRPLVNASLQYLGIAFSFAWGVLLFDDPVHPLALLGMAMVVGSGIVATRLRHAGAAPRRGASDTLPPDLES</sequence>
<dbReference type="Proteomes" id="UP000323522">
    <property type="component" value="Chromosome"/>
</dbReference>
<dbReference type="AlphaFoldDB" id="A0A5C1Q1D4"/>
<gene>
    <name evidence="7" type="ORF">ABIC99_003316</name>
    <name evidence="8" type="ORF">EWH46_03205</name>
</gene>
<reference evidence="8 9" key="1">
    <citation type="submission" date="2019-02" db="EMBL/GenBank/DDBJ databases">
        <title>Complete Genome Sequence and Methylome Analysis of Sphaerotilus natans subsp. sulfidivorans D-507.</title>
        <authorList>
            <person name="Fomenkov A."/>
            <person name="Gridneva E."/>
            <person name="Smolyakov D."/>
            <person name="Dubinina G."/>
            <person name="Vincze T."/>
            <person name="Grabovich M."/>
            <person name="Roberts R.J."/>
        </authorList>
    </citation>
    <scope>NUCLEOTIDE SEQUENCE [LARGE SCALE GENOMIC DNA]</scope>
    <source>
        <strain evidence="8 9">D-507</strain>
    </source>
</reference>
<feature type="transmembrane region" description="Helical" evidence="5">
    <location>
        <begin position="208"/>
        <end position="227"/>
    </location>
</feature>
<keyword evidence="10" id="KW-1185">Reference proteome</keyword>
<keyword evidence="2 5" id="KW-0812">Transmembrane</keyword>
<evidence type="ECO:0000256" key="2">
    <source>
        <dbReference type="ARBA" id="ARBA00022692"/>
    </source>
</evidence>
<feature type="transmembrane region" description="Helical" evidence="5">
    <location>
        <begin position="64"/>
        <end position="83"/>
    </location>
</feature>
<evidence type="ECO:0000313" key="7">
    <source>
        <dbReference type="EMBL" id="MET3605487.1"/>
    </source>
</evidence>
<dbReference type="KEGG" id="snn:EWH46_03205"/>
<dbReference type="OrthoDB" id="8524934at2"/>
<name>A0A5C1Q1D4_9BURK</name>
<feature type="domain" description="EamA" evidence="6">
    <location>
        <begin position="5"/>
        <end position="136"/>
    </location>
</feature>
<organism evidence="8 9">
    <name type="scientific">Sphaerotilus sulfidivorans</name>
    <dbReference type="NCBI Taxonomy" id="639200"/>
    <lineage>
        <taxon>Bacteria</taxon>
        <taxon>Pseudomonadati</taxon>
        <taxon>Pseudomonadota</taxon>
        <taxon>Betaproteobacteria</taxon>
        <taxon>Burkholderiales</taxon>
        <taxon>Sphaerotilaceae</taxon>
        <taxon>Sphaerotilus</taxon>
    </lineage>
</organism>
<feature type="transmembrane region" description="Helical" evidence="5">
    <location>
        <begin position="263"/>
        <end position="282"/>
    </location>
</feature>
<dbReference type="PANTHER" id="PTHR22911:SF6">
    <property type="entry name" value="SOLUTE CARRIER FAMILY 35 MEMBER G1"/>
    <property type="match status" value="1"/>
</dbReference>
<evidence type="ECO:0000259" key="6">
    <source>
        <dbReference type="Pfam" id="PF00892"/>
    </source>
</evidence>
<feature type="transmembrane region" description="Helical" evidence="5">
    <location>
        <begin position="239"/>
        <end position="257"/>
    </location>
</feature>
<dbReference type="InterPro" id="IPR000620">
    <property type="entry name" value="EamA_dom"/>
</dbReference>
<feature type="transmembrane region" description="Helical" evidence="5">
    <location>
        <begin position="178"/>
        <end position="196"/>
    </location>
</feature>
<dbReference type="EMBL" id="JBEPLS010000017">
    <property type="protein sequence ID" value="MET3605487.1"/>
    <property type="molecule type" value="Genomic_DNA"/>
</dbReference>
<dbReference type="PANTHER" id="PTHR22911">
    <property type="entry name" value="ACYL-MALONYL CONDENSING ENZYME-RELATED"/>
    <property type="match status" value="1"/>
</dbReference>
<evidence type="ECO:0000313" key="9">
    <source>
        <dbReference type="Proteomes" id="UP000323522"/>
    </source>
</evidence>
<dbReference type="GO" id="GO:0016020">
    <property type="term" value="C:membrane"/>
    <property type="evidence" value="ECO:0007669"/>
    <property type="project" value="UniProtKB-SubCell"/>
</dbReference>
<evidence type="ECO:0000313" key="10">
    <source>
        <dbReference type="Proteomes" id="UP001549111"/>
    </source>
</evidence>
<feature type="transmembrane region" description="Helical" evidence="5">
    <location>
        <begin position="34"/>
        <end position="52"/>
    </location>
</feature>
<evidence type="ECO:0000256" key="4">
    <source>
        <dbReference type="ARBA" id="ARBA00023136"/>
    </source>
</evidence>
<evidence type="ECO:0000256" key="5">
    <source>
        <dbReference type="SAM" id="Phobius"/>
    </source>
</evidence>
<dbReference type="Pfam" id="PF00892">
    <property type="entry name" value="EamA"/>
    <property type="match status" value="1"/>
</dbReference>
<keyword evidence="4 5" id="KW-0472">Membrane</keyword>
<evidence type="ECO:0000256" key="1">
    <source>
        <dbReference type="ARBA" id="ARBA00004141"/>
    </source>
</evidence>